<dbReference type="InterPro" id="IPR027417">
    <property type="entry name" value="P-loop_NTPase"/>
</dbReference>
<evidence type="ECO:0000256" key="1">
    <source>
        <dbReference type="SAM" id="Phobius"/>
    </source>
</evidence>
<dbReference type="InterPro" id="IPR007111">
    <property type="entry name" value="NACHT_NTPase"/>
</dbReference>
<evidence type="ECO:0000313" key="4">
    <source>
        <dbReference type="Proteomes" id="UP000649604"/>
    </source>
</evidence>
<dbReference type="CDD" id="cd06530">
    <property type="entry name" value="S26_SPase_I"/>
    <property type="match status" value="1"/>
</dbReference>
<evidence type="ECO:0000313" key="3">
    <source>
        <dbReference type="EMBL" id="MBD3326551.1"/>
    </source>
</evidence>
<dbReference type="Proteomes" id="UP000649604">
    <property type="component" value="Unassembled WGS sequence"/>
</dbReference>
<dbReference type="GO" id="GO:0006465">
    <property type="term" value="P:signal peptide processing"/>
    <property type="evidence" value="ECO:0007669"/>
    <property type="project" value="InterPro"/>
</dbReference>
<reference evidence="3" key="1">
    <citation type="submission" date="2019-11" db="EMBL/GenBank/DDBJ databases">
        <title>Microbial mats filling the niche in hypersaline microbial mats.</title>
        <authorList>
            <person name="Wong H.L."/>
            <person name="Macleod F.I."/>
            <person name="White R.A. III"/>
            <person name="Burns B.P."/>
        </authorList>
    </citation>
    <scope>NUCLEOTIDE SEQUENCE</scope>
    <source>
        <strain evidence="3">Rbin_158</strain>
    </source>
</reference>
<keyword evidence="1" id="KW-1133">Transmembrane helix</keyword>
<feature type="transmembrane region" description="Helical" evidence="1">
    <location>
        <begin position="721"/>
        <end position="740"/>
    </location>
</feature>
<keyword evidence="1" id="KW-0812">Transmembrane</keyword>
<sequence length="797" mass="89054">MRLPVALYNQISDFLKSLPTLDDVNSRRAFIYASGLDPPLIQQIPFDEPPSQFVPLLVSTLLKYGTLNDGRYALVAVLDTARNYVGHDRNAECEVLIAEAATILASQPDDAAEPARSGREYLNRQALLNKVRNYWIRGVLDHSLFHNLPIELKLEERLDAIDFVWETPGNTRQPLPQGVKPITKFDELGVGRTLLILGEAGSGKTTTLLDIARELLERAENDANLPLPVVLNLSSWTHPKQTFDDWLSSEFEAGIYKVSKQISTSWIQHQQLLLLLDGLDEVRPELRESCVNAINQFSQAYGQTEIIVCSRCKEYELLSQHLRFQGALFIQSLTPEQIEDYFAQAGDTLSGVKMALQTDPALQELAKTPLMLSIMALAYQDMPASTFSQMTLEERQHHLWEKYIERAVERKQGTSDYPPGQMLHWLSFLAQKMPQTLFLVEKMNRDWLNPGLQRWVYPLVVGLVAGLSVEWFYGVPLGLIQGGIGGQMLVGLFVGVVVGGLGSLKSNIKLFTAVRWSWSWKRAAKAALAGLVSGPAIGGILWLIVKAFSIETSSVLGFLGYGGVIGVFIAFVSVIFSGIVAADGEVDPNPDDAVHPNQGIRQAAYLSLIATSVTCIVIILPIILLTDWPLPFPCLLGCISLYAGGITCLQHGTLRAMLRLDGKMPWNYIRFLNDSSRCILLYKTGRSYQFVHDLLRQEIAGQYPRKIRHEGHKSFYSKIKIGVISLAAIACFLVSVFFPIRIDSTKITAVEARIFKPRLEVGDRIFLYRIDHHSSHLKRGDIVAFTPTDEMQTDYVR</sequence>
<dbReference type="PANTHER" id="PTHR46312">
    <property type="entry name" value="NACHT DOMAIN-CONTAINING PROTEIN"/>
    <property type="match status" value="1"/>
</dbReference>
<feature type="domain" description="NACHT" evidence="2">
    <location>
        <begin position="192"/>
        <end position="282"/>
    </location>
</feature>
<feature type="transmembrane region" description="Helical" evidence="1">
    <location>
        <begin position="557"/>
        <end position="582"/>
    </location>
</feature>
<dbReference type="PROSITE" id="PS50837">
    <property type="entry name" value="NACHT"/>
    <property type="match status" value="1"/>
</dbReference>
<dbReference type="AlphaFoldDB" id="A0A9D5Q851"/>
<comment type="caution">
    <text evidence="3">The sequence shown here is derived from an EMBL/GenBank/DDBJ whole genome shotgun (WGS) entry which is preliminary data.</text>
</comment>
<dbReference type="PANTHER" id="PTHR46312:SF2">
    <property type="entry name" value="NUCLEOTIDE-BINDING OLIGOMERIZATION DOMAIN-CONTAINING PROTEIN 2-LIKE"/>
    <property type="match status" value="1"/>
</dbReference>
<feature type="transmembrane region" description="Helical" evidence="1">
    <location>
        <begin position="603"/>
        <end position="624"/>
    </location>
</feature>
<protein>
    <submittedName>
        <fullName evidence="3">NACHT domain-containing protein</fullName>
    </submittedName>
</protein>
<dbReference type="EMBL" id="WJJP01000599">
    <property type="protein sequence ID" value="MBD3326551.1"/>
    <property type="molecule type" value="Genomic_DNA"/>
</dbReference>
<proteinExistence type="predicted"/>
<feature type="non-terminal residue" evidence="3">
    <location>
        <position position="797"/>
    </location>
</feature>
<dbReference type="Gene3D" id="3.40.50.300">
    <property type="entry name" value="P-loop containing nucleotide triphosphate hydrolases"/>
    <property type="match status" value="1"/>
</dbReference>
<gene>
    <name evidence="3" type="ORF">GF339_18345</name>
</gene>
<evidence type="ECO:0000259" key="2">
    <source>
        <dbReference type="PROSITE" id="PS50837"/>
    </source>
</evidence>
<feature type="transmembrane region" description="Helical" evidence="1">
    <location>
        <begin position="630"/>
        <end position="649"/>
    </location>
</feature>
<dbReference type="InterPro" id="IPR019533">
    <property type="entry name" value="Peptidase_S26"/>
</dbReference>
<feature type="transmembrane region" description="Helical" evidence="1">
    <location>
        <begin position="455"/>
        <end position="473"/>
    </location>
</feature>
<feature type="transmembrane region" description="Helical" evidence="1">
    <location>
        <begin position="523"/>
        <end position="545"/>
    </location>
</feature>
<keyword evidence="1" id="KW-0472">Membrane</keyword>
<organism evidence="3 4">
    <name type="scientific">candidate division KSB3 bacterium</name>
    <dbReference type="NCBI Taxonomy" id="2044937"/>
    <lineage>
        <taxon>Bacteria</taxon>
        <taxon>candidate division KSB3</taxon>
    </lineage>
</organism>
<name>A0A9D5Q851_9BACT</name>
<dbReference type="SUPFAM" id="SSF52540">
    <property type="entry name" value="P-loop containing nucleoside triphosphate hydrolases"/>
    <property type="match status" value="1"/>
</dbReference>
<dbReference type="Pfam" id="PF05729">
    <property type="entry name" value="NACHT"/>
    <property type="match status" value="1"/>
</dbReference>
<feature type="transmembrane region" description="Helical" evidence="1">
    <location>
        <begin position="479"/>
        <end position="502"/>
    </location>
</feature>
<accession>A0A9D5Q851</accession>
<dbReference type="GO" id="GO:0004252">
    <property type="term" value="F:serine-type endopeptidase activity"/>
    <property type="evidence" value="ECO:0007669"/>
    <property type="project" value="InterPro"/>
</dbReference>
<dbReference type="Pfam" id="PF19961">
    <property type="entry name" value="EAD8"/>
    <property type="match status" value="1"/>
</dbReference>
<dbReference type="InterPro" id="IPR045437">
    <property type="entry name" value="EAD8"/>
</dbReference>